<protein>
    <submittedName>
        <fullName evidence="1">Uncharacterized protein</fullName>
    </submittedName>
</protein>
<comment type="caution">
    <text evidence="1">The sequence shown here is derived from an EMBL/GenBank/DDBJ whole genome shotgun (WGS) entry which is preliminary data.</text>
</comment>
<sequence>MLSETFQVESVRPPPAAAQHRFARSDHWVAIILFKAGGNLTRFVSSSVAKRFRFIFYVCESVSLMQVSLGMEPNGRESKTKKTIVFFCLAISSRGAPESRPLVAFTVSLVDCFAELWSRAPKLSRASLSFELLFRLKRHTNTAYKWFAEFKCSRVNLSDEFRDSCPSTAMNNKNINVVHRITETDKHVTYHEIQDFQIEPRLWLTIKKEYYSQVLICGKTGLQLSRRRRLNKSQAELAAVGPKQSASTLCTHTPLIKMTLPSYNSLSSCLMPFKANPVAAGAASAGLRSRSAIGRYLGRLTLSERPFSAFGQRFVTTRPTPIGP</sequence>
<keyword evidence="2" id="KW-1185">Reference proteome</keyword>
<dbReference type="Proteomes" id="UP000299102">
    <property type="component" value="Unassembled WGS sequence"/>
</dbReference>
<evidence type="ECO:0000313" key="1">
    <source>
        <dbReference type="EMBL" id="GBP54828.1"/>
    </source>
</evidence>
<proteinExistence type="predicted"/>
<reference evidence="1 2" key="1">
    <citation type="journal article" date="2019" name="Commun. Biol.">
        <title>The bagworm genome reveals a unique fibroin gene that provides high tensile strength.</title>
        <authorList>
            <person name="Kono N."/>
            <person name="Nakamura H."/>
            <person name="Ohtoshi R."/>
            <person name="Tomita M."/>
            <person name="Numata K."/>
            <person name="Arakawa K."/>
        </authorList>
    </citation>
    <scope>NUCLEOTIDE SEQUENCE [LARGE SCALE GENOMIC DNA]</scope>
</reference>
<evidence type="ECO:0000313" key="2">
    <source>
        <dbReference type="Proteomes" id="UP000299102"/>
    </source>
</evidence>
<organism evidence="1 2">
    <name type="scientific">Eumeta variegata</name>
    <name type="common">Bagworm moth</name>
    <name type="synonym">Eumeta japonica</name>
    <dbReference type="NCBI Taxonomy" id="151549"/>
    <lineage>
        <taxon>Eukaryota</taxon>
        <taxon>Metazoa</taxon>
        <taxon>Ecdysozoa</taxon>
        <taxon>Arthropoda</taxon>
        <taxon>Hexapoda</taxon>
        <taxon>Insecta</taxon>
        <taxon>Pterygota</taxon>
        <taxon>Neoptera</taxon>
        <taxon>Endopterygota</taxon>
        <taxon>Lepidoptera</taxon>
        <taxon>Glossata</taxon>
        <taxon>Ditrysia</taxon>
        <taxon>Tineoidea</taxon>
        <taxon>Psychidae</taxon>
        <taxon>Oiketicinae</taxon>
        <taxon>Eumeta</taxon>
    </lineage>
</organism>
<dbReference type="EMBL" id="BGZK01000655">
    <property type="protein sequence ID" value="GBP54828.1"/>
    <property type="molecule type" value="Genomic_DNA"/>
</dbReference>
<dbReference type="AlphaFoldDB" id="A0A4C1WTU6"/>
<gene>
    <name evidence="1" type="ORF">EVAR_87901_1</name>
</gene>
<name>A0A4C1WTU6_EUMVA</name>
<accession>A0A4C1WTU6</accession>
<dbReference type="OrthoDB" id="10017160at2759"/>